<dbReference type="PANTHER" id="PTHR11716:SF9">
    <property type="entry name" value="PHOSPHOLIPASE A2, MEMBRANE ASSOCIATED"/>
    <property type="match status" value="1"/>
</dbReference>
<comment type="subcellular location">
    <subcellularLocation>
        <location evidence="1 5">Secreted</location>
    </subcellularLocation>
</comment>
<dbReference type="EC" id="3.1.1.4" evidence="5"/>
<evidence type="ECO:0000259" key="6">
    <source>
        <dbReference type="SMART" id="SM00085"/>
    </source>
</evidence>
<keyword evidence="5" id="KW-0106">Calcium</keyword>
<gene>
    <name evidence="8" type="primary">LOC107112957</name>
</gene>
<protein>
    <recommendedName>
        <fullName evidence="5">Phospholipase A2</fullName>
        <ecNumber evidence="5">3.1.1.4</ecNumber>
    </recommendedName>
</protein>
<keyword evidence="5" id="KW-0443">Lipid metabolism</keyword>
<dbReference type="InterPro" id="IPR033112">
    <property type="entry name" value="PLA2_Asp_AS"/>
</dbReference>
<keyword evidence="3" id="KW-1015">Disulfide bond</keyword>
<dbReference type="InterPro" id="IPR016090">
    <property type="entry name" value="PLA2-like_dom"/>
</dbReference>
<dbReference type="Gene3D" id="1.20.90.10">
    <property type="entry name" value="Phospholipase A2 domain"/>
    <property type="match status" value="2"/>
</dbReference>
<keyword evidence="7" id="KW-1185">Reference proteome</keyword>
<feature type="chain" id="PRO_5045009031" description="Phospholipase A2" evidence="5">
    <location>
        <begin position="26"/>
        <end position="126"/>
    </location>
</feature>
<reference evidence="8" key="1">
    <citation type="submission" date="2025-08" db="UniProtKB">
        <authorList>
            <consortium name="RefSeq"/>
        </authorList>
    </citation>
    <scope>IDENTIFICATION</scope>
</reference>
<dbReference type="InterPro" id="IPR001211">
    <property type="entry name" value="PLA2"/>
</dbReference>
<organism evidence="7 8">
    <name type="scientific">Gekko japonicus</name>
    <name type="common">Schlegel's Japanese gecko</name>
    <dbReference type="NCBI Taxonomy" id="146911"/>
    <lineage>
        <taxon>Eukaryota</taxon>
        <taxon>Metazoa</taxon>
        <taxon>Chordata</taxon>
        <taxon>Craniata</taxon>
        <taxon>Vertebrata</taxon>
        <taxon>Euteleostomi</taxon>
        <taxon>Lepidosauria</taxon>
        <taxon>Squamata</taxon>
        <taxon>Bifurcata</taxon>
        <taxon>Gekkota</taxon>
        <taxon>Gekkonidae</taxon>
        <taxon>Gekkoninae</taxon>
        <taxon>Gekko</taxon>
    </lineage>
</organism>
<proteinExistence type="inferred from homology"/>
<feature type="signal peptide" evidence="5">
    <location>
        <begin position="1"/>
        <end position="25"/>
    </location>
</feature>
<dbReference type="GeneID" id="107112957"/>
<evidence type="ECO:0000256" key="4">
    <source>
        <dbReference type="RuleBase" id="RU003654"/>
    </source>
</evidence>
<evidence type="ECO:0000313" key="8">
    <source>
        <dbReference type="RefSeq" id="XP_015269651.1"/>
    </source>
</evidence>
<accession>A0ABM1K7G4</accession>
<dbReference type="SUPFAM" id="SSF48619">
    <property type="entry name" value="Phospholipase A2, PLA2"/>
    <property type="match status" value="1"/>
</dbReference>
<evidence type="ECO:0000256" key="5">
    <source>
        <dbReference type="RuleBase" id="RU361236"/>
    </source>
</evidence>
<evidence type="ECO:0000256" key="3">
    <source>
        <dbReference type="ARBA" id="ARBA00023157"/>
    </source>
</evidence>
<keyword evidence="5" id="KW-0732">Signal</keyword>
<sequence length="126" mass="14041">PHWRDMKILLGVIVLLACSVLVAQGSLLEFGQMIKTATGKSAFPEYTSYGCYCGLGGQGEPWDATDRNPQEQSTRFVAANEGSWCEMEICECDKAAALCLRDNLNSYNETLRFYFDIHCEEGPIQC</sequence>
<keyword evidence="5" id="KW-0378">Hydrolase</keyword>
<feature type="non-terminal residue" evidence="8">
    <location>
        <position position="1"/>
    </location>
</feature>
<dbReference type="PRINTS" id="PR00389">
    <property type="entry name" value="PHPHLIPASEA2"/>
</dbReference>
<name>A0ABM1K7G4_GEKJA</name>
<comment type="cofactor">
    <cofactor evidence="5">
        <name>Ca(2+)</name>
        <dbReference type="ChEBI" id="CHEBI:29108"/>
    </cofactor>
</comment>
<keyword evidence="2 5" id="KW-0964">Secreted</keyword>
<dbReference type="CDD" id="cd00125">
    <property type="entry name" value="PLA2c"/>
    <property type="match status" value="1"/>
</dbReference>
<evidence type="ECO:0000256" key="2">
    <source>
        <dbReference type="ARBA" id="ARBA00022525"/>
    </source>
</evidence>
<comment type="similarity">
    <text evidence="4">Belongs to the phospholipase A2 family.</text>
</comment>
<dbReference type="InterPro" id="IPR036444">
    <property type="entry name" value="PLipase_A2_dom_sf"/>
</dbReference>
<dbReference type="PANTHER" id="PTHR11716">
    <property type="entry name" value="PHOSPHOLIPASE A2 FAMILY MEMBER"/>
    <property type="match status" value="1"/>
</dbReference>
<dbReference type="RefSeq" id="XP_015269651.1">
    <property type="nucleotide sequence ID" value="XM_015414165.1"/>
</dbReference>
<evidence type="ECO:0000256" key="1">
    <source>
        <dbReference type="ARBA" id="ARBA00004613"/>
    </source>
</evidence>
<dbReference type="PROSITE" id="PS00119">
    <property type="entry name" value="PA2_ASP"/>
    <property type="match status" value="1"/>
</dbReference>
<dbReference type="Proteomes" id="UP000694871">
    <property type="component" value="Unplaced"/>
</dbReference>
<evidence type="ECO:0000313" key="7">
    <source>
        <dbReference type="Proteomes" id="UP000694871"/>
    </source>
</evidence>
<feature type="domain" description="Phospholipase A2-like central" evidence="6">
    <location>
        <begin position="26"/>
        <end position="120"/>
    </location>
</feature>
<dbReference type="Pfam" id="PF00068">
    <property type="entry name" value="Phospholip_A2_1"/>
    <property type="match status" value="1"/>
</dbReference>
<dbReference type="SMART" id="SM00085">
    <property type="entry name" value="PA2c"/>
    <property type="match status" value="1"/>
</dbReference>
<comment type="catalytic activity">
    <reaction evidence="5">
        <text>a 1,2-diacyl-sn-glycero-3-phosphocholine + H2O = a 1-acyl-sn-glycero-3-phosphocholine + a fatty acid + H(+)</text>
        <dbReference type="Rhea" id="RHEA:15801"/>
        <dbReference type="ChEBI" id="CHEBI:15377"/>
        <dbReference type="ChEBI" id="CHEBI:15378"/>
        <dbReference type="ChEBI" id="CHEBI:28868"/>
        <dbReference type="ChEBI" id="CHEBI:57643"/>
        <dbReference type="ChEBI" id="CHEBI:58168"/>
        <dbReference type="EC" id="3.1.1.4"/>
    </reaction>
</comment>